<dbReference type="RefSeq" id="WP_124342397.1">
    <property type="nucleotide sequence ID" value="NZ_BHYL01000100.1"/>
</dbReference>
<feature type="domain" description="Chemotaxis phosphatase CheX-like" evidence="2">
    <location>
        <begin position="45"/>
        <end position="119"/>
    </location>
</feature>
<dbReference type="GO" id="GO:0006935">
    <property type="term" value="P:chemotaxis"/>
    <property type="evidence" value="ECO:0007669"/>
    <property type="project" value="UniProtKB-KW"/>
</dbReference>
<keyword evidence="4" id="KW-1185">Reference proteome</keyword>
<comment type="caution">
    <text evidence="3">The sequence shown here is derived from an EMBL/GenBank/DDBJ whole genome shotgun (WGS) entry which is preliminary data.</text>
</comment>
<keyword evidence="1" id="KW-0145">Chemotaxis</keyword>
<reference evidence="3 4" key="1">
    <citation type="submission" date="2018-11" db="EMBL/GenBank/DDBJ databases">
        <title>Draft genome sequence of Cellulomonas takizawaensis strain TKZ-21.</title>
        <authorList>
            <person name="Yamamura H."/>
            <person name="Hayashi T."/>
            <person name="Hamada M."/>
            <person name="Serisawa Y."/>
            <person name="Matsuyama K."/>
            <person name="Nakagawa Y."/>
            <person name="Otoguro M."/>
            <person name="Yanagida F."/>
            <person name="Hayakawa M."/>
        </authorList>
    </citation>
    <scope>NUCLEOTIDE SEQUENCE [LARGE SCALE GENOMIC DNA]</scope>
    <source>
        <strain evidence="3 4">TKZ-21</strain>
    </source>
</reference>
<protein>
    <recommendedName>
        <fullName evidence="2">Chemotaxis phosphatase CheX-like domain-containing protein</fullName>
    </recommendedName>
</protein>
<dbReference type="OrthoDB" id="5402373at2"/>
<dbReference type="Proteomes" id="UP000288246">
    <property type="component" value="Unassembled WGS sequence"/>
</dbReference>
<accession>A0A401UYW4</accession>
<sequence>MSTDVATDQVLLIARDVFASMIDGEDGHLNAWEGETPAVEEPVHAWVDLFGELSGRAVLTTATATAHDLARALLGLPADEEVSHEDLVDAFGELANVVGGNIKALMPDAAKLGLPAVADTVPLLEGALRVQELALSWRGRPIVVELWVLLTGGGQ</sequence>
<dbReference type="EMBL" id="BHYL01000100">
    <property type="protein sequence ID" value="GCD19878.1"/>
    <property type="molecule type" value="Genomic_DNA"/>
</dbReference>
<dbReference type="Pfam" id="PF13690">
    <property type="entry name" value="CheX"/>
    <property type="match status" value="1"/>
</dbReference>
<evidence type="ECO:0000259" key="2">
    <source>
        <dbReference type="Pfam" id="PF13690"/>
    </source>
</evidence>
<dbReference type="AlphaFoldDB" id="A0A401UYW4"/>
<gene>
    <name evidence="3" type="ORF">CTKZ_14400</name>
</gene>
<name>A0A401UYW4_9CELL</name>
<organism evidence="3 4">
    <name type="scientific">Cellulomonas algicola</name>
    <dbReference type="NCBI Taxonomy" id="2071633"/>
    <lineage>
        <taxon>Bacteria</taxon>
        <taxon>Bacillati</taxon>
        <taxon>Actinomycetota</taxon>
        <taxon>Actinomycetes</taxon>
        <taxon>Micrococcales</taxon>
        <taxon>Cellulomonadaceae</taxon>
        <taxon>Cellulomonas</taxon>
    </lineage>
</organism>
<proteinExistence type="predicted"/>
<dbReference type="InterPro" id="IPR028051">
    <property type="entry name" value="CheX-like_dom"/>
</dbReference>
<evidence type="ECO:0000313" key="4">
    <source>
        <dbReference type="Proteomes" id="UP000288246"/>
    </source>
</evidence>
<evidence type="ECO:0000256" key="1">
    <source>
        <dbReference type="ARBA" id="ARBA00022500"/>
    </source>
</evidence>
<dbReference type="SUPFAM" id="SSF103039">
    <property type="entry name" value="CheC-like"/>
    <property type="match status" value="1"/>
</dbReference>
<evidence type="ECO:0000313" key="3">
    <source>
        <dbReference type="EMBL" id="GCD19878.1"/>
    </source>
</evidence>
<dbReference type="Gene3D" id="3.40.1550.10">
    <property type="entry name" value="CheC-like"/>
    <property type="match status" value="1"/>
</dbReference>
<dbReference type="InterPro" id="IPR028976">
    <property type="entry name" value="CheC-like_sf"/>
</dbReference>